<feature type="domain" description="Peptidase M28" evidence="4">
    <location>
        <begin position="239"/>
        <end position="409"/>
    </location>
</feature>
<dbReference type="InterPro" id="IPR007484">
    <property type="entry name" value="Peptidase_M28"/>
</dbReference>
<dbReference type="PROSITE" id="PS00758">
    <property type="entry name" value="ARGE_DAPE_CPG2_1"/>
    <property type="match status" value="1"/>
</dbReference>
<comment type="caution">
    <text evidence="5">The sequence shown here is derived from an EMBL/GenBank/DDBJ whole genome shotgun (WGS) entry which is preliminary data.</text>
</comment>
<dbReference type="Gene3D" id="3.40.630.10">
    <property type="entry name" value="Zn peptidases"/>
    <property type="match status" value="1"/>
</dbReference>
<dbReference type="AlphaFoldDB" id="A0A150N072"/>
<keyword evidence="2" id="KW-0479">Metal-binding</keyword>
<reference evidence="5 6" key="1">
    <citation type="submission" date="2016-01" db="EMBL/GenBank/DDBJ databases">
        <title>Draft Genome Sequences of Seven Thermophilic Sporeformers Isolated from Foods.</title>
        <authorList>
            <person name="Berendsen E.M."/>
            <person name="Wells-Bennik M.H."/>
            <person name="Krawcyk A.O."/>
            <person name="De Jong A."/>
            <person name="Holsappel S."/>
            <person name="Eijlander R.T."/>
            <person name="Kuipers O.P."/>
        </authorList>
    </citation>
    <scope>NUCLEOTIDE SEQUENCE [LARGE SCALE GENOMIC DNA]</scope>
    <source>
        <strain evidence="5 6">B4110</strain>
    </source>
</reference>
<dbReference type="PATRIC" id="fig|153151.4.peg.3310"/>
<evidence type="ECO:0000313" key="5">
    <source>
        <dbReference type="EMBL" id="KYD30070.1"/>
    </source>
</evidence>
<organism evidence="5 6">
    <name type="scientific">Parageobacillus toebii</name>
    <dbReference type="NCBI Taxonomy" id="153151"/>
    <lineage>
        <taxon>Bacteria</taxon>
        <taxon>Bacillati</taxon>
        <taxon>Bacillota</taxon>
        <taxon>Bacilli</taxon>
        <taxon>Bacillales</taxon>
        <taxon>Anoxybacillaceae</taxon>
        <taxon>Parageobacillus</taxon>
    </lineage>
</organism>
<dbReference type="Pfam" id="PF04389">
    <property type="entry name" value="Peptidase_M28"/>
    <property type="match status" value="1"/>
</dbReference>
<proteinExistence type="predicted"/>
<dbReference type="RefSeq" id="WP_062678088.1">
    <property type="nucleotide sequence ID" value="NZ_LQYW01000059.1"/>
</dbReference>
<gene>
    <name evidence="5" type="ORF">B4110_2223</name>
</gene>
<evidence type="ECO:0000259" key="4">
    <source>
        <dbReference type="Pfam" id="PF04389"/>
    </source>
</evidence>
<accession>A0A150N072</accession>
<keyword evidence="3" id="KW-0378">Hydrolase</keyword>
<evidence type="ECO:0000313" key="6">
    <source>
        <dbReference type="Proteomes" id="UP000075324"/>
    </source>
</evidence>
<dbReference type="GO" id="GO:0046872">
    <property type="term" value="F:metal ion binding"/>
    <property type="evidence" value="ECO:0007669"/>
    <property type="project" value="UniProtKB-KW"/>
</dbReference>
<dbReference type="InterPro" id="IPR001261">
    <property type="entry name" value="ArgE/DapE_CS"/>
</dbReference>
<dbReference type="PANTHER" id="PTHR42994:SF2">
    <property type="entry name" value="PEPTIDASE"/>
    <property type="match status" value="1"/>
</dbReference>
<dbReference type="EMBL" id="LQYW01000059">
    <property type="protein sequence ID" value="KYD30070.1"/>
    <property type="molecule type" value="Genomic_DNA"/>
</dbReference>
<evidence type="ECO:0000256" key="1">
    <source>
        <dbReference type="ARBA" id="ARBA00001947"/>
    </source>
</evidence>
<evidence type="ECO:0000256" key="2">
    <source>
        <dbReference type="ARBA" id="ARBA00022723"/>
    </source>
</evidence>
<dbReference type="PANTHER" id="PTHR42994">
    <property type="entry name" value="PEPTIDASE T"/>
    <property type="match status" value="1"/>
</dbReference>
<sequence>MEKWTKLMIRHGFHPENTETGITSQWLAQTFATLIQRHQYLDTISETDWMEALQQTAKQIVFYNDDIPGRETLVDPTKNELPLIQIDPYVRGIVRWLNMMHIYTVYSCDGEGVRPATIYFLDDLSAQQLAIIRACTPPHVRIRAEKRKVTLFYQRGHIDDLLTMAERLYNVWRNPELLTTYRLETFKHRLYSLLSINGKSGREAMIRQMLYRKLQQKTDWREIDDYGNLLAAVYCGNGPTILLSAHMDTVRPFSTKRTIIENGTVLNSSHGILGADDRAGIAVILEILDFIRHSRFQGTLKIAFTVEEEIGCRGSRHIDPTFLQDVDAAIVIDRRGTRDIVTSYAGIVPFCGGNYGRIFETAGALAGMPDWKMTHGGLSDAKVFAEFGIPSVNLSVGYEHEHTELETLDYKAALETVLLLEAVFENNMITKELVTTCKG</sequence>
<protein>
    <recommendedName>
        <fullName evidence="4">Peptidase M28 domain-containing protein</fullName>
    </recommendedName>
</protein>
<comment type="cofactor">
    <cofactor evidence="1">
        <name>Zn(2+)</name>
        <dbReference type="ChEBI" id="CHEBI:29105"/>
    </cofactor>
</comment>
<evidence type="ECO:0000256" key="3">
    <source>
        <dbReference type="ARBA" id="ARBA00022801"/>
    </source>
</evidence>
<dbReference type="SUPFAM" id="SSF53187">
    <property type="entry name" value="Zn-dependent exopeptidases"/>
    <property type="match status" value="1"/>
</dbReference>
<name>A0A150N072_9BACL</name>
<dbReference type="Proteomes" id="UP000075324">
    <property type="component" value="Unassembled WGS sequence"/>
</dbReference>